<evidence type="ECO:0000313" key="1">
    <source>
        <dbReference type="EMBL" id="KAF3494810.1"/>
    </source>
</evidence>
<organism evidence="1 2">
    <name type="scientific">Brassica cretica</name>
    <name type="common">Mustard</name>
    <dbReference type="NCBI Taxonomy" id="69181"/>
    <lineage>
        <taxon>Eukaryota</taxon>
        <taxon>Viridiplantae</taxon>
        <taxon>Streptophyta</taxon>
        <taxon>Embryophyta</taxon>
        <taxon>Tracheophyta</taxon>
        <taxon>Spermatophyta</taxon>
        <taxon>Magnoliopsida</taxon>
        <taxon>eudicotyledons</taxon>
        <taxon>Gunneridae</taxon>
        <taxon>Pentapetalae</taxon>
        <taxon>rosids</taxon>
        <taxon>malvids</taxon>
        <taxon>Brassicales</taxon>
        <taxon>Brassicaceae</taxon>
        <taxon>Brassiceae</taxon>
        <taxon>Brassica</taxon>
    </lineage>
</organism>
<name>A0ABQ7AAU9_BRACR</name>
<gene>
    <name evidence="1" type="ORF">DY000_02052142</name>
</gene>
<keyword evidence="2" id="KW-1185">Reference proteome</keyword>
<protein>
    <submittedName>
        <fullName evidence="1">Uncharacterized protein</fullName>
    </submittedName>
</protein>
<evidence type="ECO:0000313" key="2">
    <source>
        <dbReference type="Proteomes" id="UP000266723"/>
    </source>
</evidence>
<dbReference type="EMBL" id="QGKV02002055">
    <property type="protein sequence ID" value="KAF3494810.1"/>
    <property type="molecule type" value="Genomic_DNA"/>
</dbReference>
<sequence length="259" mass="28940">MRLRLRLNAASASKRCVLVLSSPSPTFELSHLHLQPSSSLISIFDADLEISLLRRRLSRALSSLKLITSSLISDGYHELSHLCLSRALLSPPILGFKHCLELEASLTRARSPSSSSISGSLHLSCLSLSLESSGMMFDGFCSLSQSIVVFSFVHVWVREFLLHKAHVFVGFCYGGCFRSELLLKRHHFREEDNCTHHYVHEPLSLYVSGSQAQTLSKLTLSMAIDVSSDPSCLHLCIEMSLGCMELEFVYRNVFRLYGT</sequence>
<reference evidence="1 2" key="1">
    <citation type="journal article" date="2020" name="BMC Genomics">
        <title>Intraspecific diversification of the crop wild relative Brassica cretica Lam. using demographic model selection.</title>
        <authorList>
            <person name="Kioukis A."/>
            <person name="Michalopoulou V.A."/>
            <person name="Briers L."/>
            <person name="Pirintsos S."/>
            <person name="Studholme D.J."/>
            <person name="Pavlidis P."/>
            <person name="Sarris P.F."/>
        </authorList>
    </citation>
    <scope>NUCLEOTIDE SEQUENCE [LARGE SCALE GENOMIC DNA]</scope>
    <source>
        <strain evidence="2">cv. PFS-1207/04</strain>
    </source>
</reference>
<dbReference type="Proteomes" id="UP000266723">
    <property type="component" value="Unassembled WGS sequence"/>
</dbReference>
<comment type="caution">
    <text evidence="1">The sequence shown here is derived from an EMBL/GenBank/DDBJ whole genome shotgun (WGS) entry which is preliminary data.</text>
</comment>
<proteinExistence type="predicted"/>
<accession>A0ABQ7AAU9</accession>